<reference evidence="4" key="1">
    <citation type="submission" date="2020-09" db="EMBL/GenBank/DDBJ databases">
        <authorList>
            <person name="Kikuchi T."/>
        </authorList>
    </citation>
    <scope>NUCLEOTIDE SEQUENCE</scope>
    <source>
        <strain evidence="4">SH1</strain>
    </source>
</reference>
<dbReference type="Proteomes" id="UP000783686">
    <property type="component" value="Unassembled WGS sequence"/>
</dbReference>
<dbReference type="PROSITE" id="PS51808">
    <property type="entry name" value="CHCH"/>
    <property type="match status" value="1"/>
</dbReference>
<dbReference type="Pfam" id="PF02297">
    <property type="entry name" value="COX6B"/>
    <property type="match status" value="1"/>
</dbReference>
<organism evidence="4 5">
    <name type="scientific">Bursaphelenchus okinawaensis</name>
    <dbReference type="NCBI Taxonomy" id="465554"/>
    <lineage>
        <taxon>Eukaryota</taxon>
        <taxon>Metazoa</taxon>
        <taxon>Ecdysozoa</taxon>
        <taxon>Nematoda</taxon>
        <taxon>Chromadorea</taxon>
        <taxon>Rhabditida</taxon>
        <taxon>Tylenchina</taxon>
        <taxon>Tylenchomorpha</taxon>
        <taxon>Aphelenchoidea</taxon>
        <taxon>Aphelenchoididae</taxon>
        <taxon>Bursaphelenchus</taxon>
    </lineage>
</organism>
<keyword evidence="5" id="KW-1185">Reference proteome</keyword>
<dbReference type="EMBL" id="CAJFCW020000002">
    <property type="protein sequence ID" value="CAG9088662.1"/>
    <property type="molecule type" value="Genomic_DNA"/>
</dbReference>
<keyword evidence="2" id="KW-0496">Mitochondrion</keyword>
<proteinExistence type="predicted"/>
<evidence type="ECO:0000313" key="5">
    <source>
        <dbReference type="Proteomes" id="UP000614601"/>
    </source>
</evidence>
<comment type="subcellular location">
    <subcellularLocation>
        <location evidence="1">Mitochondrion</location>
    </subcellularLocation>
</comment>
<dbReference type="OrthoDB" id="16284at2759"/>
<dbReference type="Gene3D" id="1.10.10.140">
    <property type="entry name" value="Cytochrome c oxidase, subunit VIb"/>
    <property type="match status" value="1"/>
</dbReference>
<evidence type="ECO:0000256" key="3">
    <source>
        <dbReference type="ARBA" id="ARBA00023157"/>
    </source>
</evidence>
<dbReference type="GO" id="GO:0008535">
    <property type="term" value="P:respiratory chain complex IV assembly"/>
    <property type="evidence" value="ECO:0007669"/>
    <property type="project" value="InterPro"/>
</dbReference>
<name>A0A811K1X8_9BILA</name>
<dbReference type="GO" id="GO:0042775">
    <property type="term" value="P:mitochondrial ATP synthesis coupled electron transport"/>
    <property type="evidence" value="ECO:0007669"/>
    <property type="project" value="TreeGrafter"/>
</dbReference>
<evidence type="ECO:0000256" key="2">
    <source>
        <dbReference type="ARBA" id="ARBA00023128"/>
    </source>
</evidence>
<dbReference type="InterPro" id="IPR048280">
    <property type="entry name" value="COX6B-like"/>
</dbReference>
<dbReference type="EMBL" id="CAJFDH010000002">
    <property type="protein sequence ID" value="CAD5209176.1"/>
    <property type="molecule type" value="Genomic_DNA"/>
</dbReference>
<gene>
    <name evidence="4" type="ORF">BOKJ2_LOCUS2549</name>
</gene>
<dbReference type="PANTHER" id="PTHR46690">
    <property type="entry name" value="CYTOCHROME C OXIDASE ASSEMBLY FACTOR 6 HOMOLOG"/>
    <property type="match status" value="1"/>
</dbReference>
<evidence type="ECO:0000256" key="1">
    <source>
        <dbReference type="ARBA" id="ARBA00004173"/>
    </source>
</evidence>
<dbReference type="Proteomes" id="UP000614601">
    <property type="component" value="Unassembled WGS sequence"/>
</dbReference>
<sequence>MSSEVPETSLKTNRKECYRARDEYLNCMDENEGDEKKCRALMVQFKSKCPASWVPHFIRKHEFGKYKNKLVEEGVLSADEKYMGTKKV</sequence>
<dbReference type="InterPro" id="IPR042289">
    <property type="entry name" value="COA6"/>
</dbReference>
<evidence type="ECO:0000313" key="4">
    <source>
        <dbReference type="EMBL" id="CAD5209176.1"/>
    </source>
</evidence>
<protein>
    <recommendedName>
        <fullName evidence="6">Cytochrome c oxidase assembly factor 6 homolog</fullName>
    </recommendedName>
</protein>
<dbReference type="SUPFAM" id="SSF47694">
    <property type="entry name" value="Cytochrome c oxidase subunit h"/>
    <property type="match status" value="1"/>
</dbReference>
<comment type="caution">
    <text evidence="4">The sequence shown here is derived from an EMBL/GenBank/DDBJ whole genome shotgun (WGS) entry which is preliminary data.</text>
</comment>
<evidence type="ECO:0008006" key="6">
    <source>
        <dbReference type="Google" id="ProtNLM"/>
    </source>
</evidence>
<dbReference type="InterPro" id="IPR036549">
    <property type="entry name" value="CX6/COA6-like_sf"/>
</dbReference>
<dbReference type="PANTHER" id="PTHR46690:SF1">
    <property type="entry name" value="CYTOCHROME C OXIDASE ASSEMBLY FACTOR 6 HOMOLOG"/>
    <property type="match status" value="1"/>
</dbReference>
<dbReference type="AlphaFoldDB" id="A0A811K1X8"/>
<accession>A0A811K1X8</accession>
<dbReference type="GO" id="GO:0005739">
    <property type="term" value="C:mitochondrion"/>
    <property type="evidence" value="ECO:0007669"/>
    <property type="project" value="UniProtKB-SubCell"/>
</dbReference>
<keyword evidence="3" id="KW-1015">Disulfide bond</keyword>